<reference evidence="1" key="1">
    <citation type="submission" date="2020-10" db="EMBL/GenBank/DDBJ databases">
        <title>Taxonomic study of unclassified bacteria belonging to the class Ktedonobacteria.</title>
        <authorList>
            <person name="Yabe S."/>
            <person name="Wang C.M."/>
            <person name="Zheng Y."/>
            <person name="Sakai Y."/>
            <person name="Cavaletti L."/>
            <person name="Monciardini P."/>
            <person name="Donadio S."/>
        </authorList>
    </citation>
    <scope>NUCLEOTIDE SEQUENCE</scope>
    <source>
        <strain evidence="1">ID150040</strain>
    </source>
</reference>
<sequence>MPPVQRAEGWSGLAYVPSLTKANDVLMCVQKIVYKENSRGDKGRTLTISLHIKERGLAYL</sequence>
<gene>
    <name evidence="1" type="ORF">KSF_032040</name>
</gene>
<keyword evidence="2" id="KW-1185">Reference proteome</keyword>
<proteinExistence type="predicted"/>
<evidence type="ECO:0000313" key="2">
    <source>
        <dbReference type="Proteomes" id="UP000597444"/>
    </source>
</evidence>
<evidence type="ECO:0000313" key="1">
    <source>
        <dbReference type="EMBL" id="GHO93156.1"/>
    </source>
</evidence>
<dbReference type="AlphaFoldDB" id="A0A8J3IPQ4"/>
<dbReference type="Proteomes" id="UP000597444">
    <property type="component" value="Unassembled WGS sequence"/>
</dbReference>
<dbReference type="EMBL" id="BNJK01000001">
    <property type="protein sequence ID" value="GHO93156.1"/>
    <property type="molecule type" value="Genomic_DNA"/>
</dbReference>
<accession>A0A8J3IPQ4</accession>
<protein>
    <submittedName>
        <fullName evidence="1">Uncharacterized protein</fullName>
    </submittedName>
</protein>
<organism evidence="1 2">
    <name type="scientific">Reticulibacter mediterranei</name>
    <dbReference type="NCBI Taxonomy" id="2778369"/>
    <lineage>
        <taxon>Bacteria</taxon>
        <taxon>Bacillati</taxon>
        <taxon>Chloroflexota</taxon>
        <taxon>Ktedonobacteria</taxon>
        <taxon>Ktedonobacterales</taxon>
        <taxon>Reticulibacteraceae</taxon>
        <taxon>Reticulibacter</taxon>
    </lineage>
</organism>
<comment type="caution">
    <text evidence="1">The sequence shown here is derived from an EMBL/GenBank/DDBJ whole genome shotgun (WGS) entry which is preliminary data.</text>
</comment>
<name>A0A8J3IPQ4_9CHLR</name>